<evidence type="ECO:0008006" key="3">
    <source>
        <dbReference type="Google" id="ProtNLM"/>
    </source>
</evidence>
<gene>
    <name evidence="1" type="ORF">ACFS27_25950</name>
</gene>
<dbReference type="Proteomes" id="UP001597479">
    <property type="component" value="Unassembled WGS sequence"/>
</dbReference>
<protein>
    <recommendedName>
        <fullName evidence="3">Excisionase family DNA binding protein</fullName>
    </recommendedName>
</protein>
<organism evidence="1 2">
    <name type="scientific">Promicromonospora vindobonensis</name>
    <dbReference type="NCBI Taxonomy" id="195748"/>
    <lineage>
        <taxon>Bacteria</taxon>
        <taxon>Bacillati</taxon>
        <taxon>Actinomycetota</taxon>
        <taxon>Actinomycetes</taxon>
        <taxon>Micrococcales</taxon>
        <taxon>Promicromonosporaceae</taxon>
        <taxon>Promicromonospora</taxon>
    </lineage>
</organism>
<reference evidence="2" key="1">
    <citation type="journal article" date="2019" name="Int. J. Syst. Evol. Microbiol.">
        <title>The Global Catalogue of Microorganisms (GCM) 10K type strain sequencing project: providing services to taxonomists for standard genome sequencing and annotation.</title>
        <authorList>
            <consortium name="The Broad Institute Genomics Platform"/>
            <consortium name="The Broad Institute Genome Sequencing Center for Infectious Disease"/>
            <person name="Wu L."/>
            <person name="Ma J."/>
        </authorList>
    </citation>
    <scope>NUCLEOTIDE SEQUENCE [LARGE SCALE GENOMIC DNA]</scope>
    <source>
        <strain evidence="2">CCM 7044</strain>
    </source>
</reference>
<dbReference type="RefSeq" id="WP_377189627.1">
    <property type="nucleotide sequence ID" value="NZ_JBHUOG010000002.1"/>
</dbReference>
<proteinExistence type="predicted"/>
<dbReference type="EMBL" id="JBHUOG010000002">
    <property type="protein sequence ID" value="MFD2797027.1"/>
    <property type="molecule type" value="Genomic_DNA"/>
</dbReference>
<accession>A0ABW5VZS6</accession>
<comment type="caution">
    <text evidence="1">The sequence shown here is derived from an EMBL/GenBank/DDBJ whole genome shotgun (WGS) entry which is preliminary data.</text>
</comment>
<sequence length="222" mass="24348">MQIVTVAEAADRLRLSVRQVQRLARLGDLVPIGPDRLDWESVLRHEAARQGHERRAWEEATAWAAVALLERVEATWLGQAQRSRLKSELRRATAEELVARTRNRATVHRLMGHRAVVGRLDGEVIGSGSAKAVGDLTAATGEQVDGYVSAIRYGQLMARYRLHDASEGGNVTLRATGFDLEIVSRIAERGDVLAGLDLGASLDTRERAAGVRAVELALARFR</sequence>
<evidence type="ECO:0000313" key="1">
    <source>
        <dbReference type="EMBL" id="MFD2797027.1"/>
    </source>
</evidence>
<keyword evidence="2" id="KW-1185">Reference proteome</keyword>
<name>A0ABW5VZS6_9MICO</name>
<evidence type="ECO:0000313" key="2">
    <source>
        <dbReference type="Proteomes" id="UP001597479"/>
    </source>
</evidence>